<dbReference type="KEGG" id="pvo:PVOR_23079"/>
<feature type="signal peptide" evidence="3">
    <location>
        <begin position="1"/>
        <end position="24"/>
    </location>
</feature>
<evidence type="ECO:0000313" key="4">
    <source>
        <dbReference type="EMBL" id="EFU40187.1"/>
    </source>
</evidence>
<dbReference type="EMBL" id="ADHJ01000037">
    <property type="protein sequence ID" value="EFU40187.1"/>
    <property type="molecule type" value="Genomic_DNA"/>
</dbReference>
<dbReference type="RefSeq" id="WP_006211390.1">
    <property type="nucleotide sequence ID" value="NZ_ADHJ01000037.1"/>
</dbReference>
<evidence type="ECO:0000256" key="1">
    <source>
        <dbReference type="ARBA" id="ARBA00022441"/>
    </source>
</evidence>
<keyword evidence="5" id="KW-1185">Reference proteome</keyword>
<dbReference type="InterPro" id="IPR015915">
    <property type="entry name" value="Kelch-typ_b-propeller"/>
</dbReference>
<name>A0A2R9SS33_9BACL</name>
<feature type="chain" id="PRO_5015363585" evidence="3">
    <location>
        <begin position="25"/>
        <end position="418"/>
    </location>
</feature>
<keyword evidence="1" id="KW-0880">Kelch repeat</keyword>
<dbReference type="Proteomes" id="UP000003094">
    <property type="component" value="Unassembled WGS sequence"/>
</dbReference>
<dbReference type="SMART" id="SM00612">
    <property type="entry name" value="Kelch"/>
    <property type="match status" value="5"/>
</dbReference>
<dbReference type="PANTHER" id="PTHR46344:SF27">
    <property type="entry name" value="KELCH REPEAT SUPERFAMILY PROTEIN"/>
    <property type="match status" value="1"/>
</dbReference>
<keyword evidence="3" id="KW-0732">Signal</keyword>
<dbReference type="AlphaFoldDB" id="A0A2R9SS33"/>
<proteinExistence type="predicted"/>
<dbReference type="Pfam" id="PF01344">
    <property type="entry name" value="Kelch_1"/>
    <property type="match status" value="2"/>
</dbReference>
<dbReference type="SUPFAM" id="SSF117281">
    <property type="entry name" value="Kelch motif"/>
    <property type="match status" value="1"/>
</dbReference>
<protein>
    <submittedName>
        <fullName evidence="4">Kelch repeat protein</fullName>
    </submittedName>
</protein>
<evidence type="ECO:0000256" key="2">
    <source>
        <dbReference type="ARBA" id="ARBA00022737"/>
    </source>
</evidence>
<accession>A0A2R9SS33</accession>
<dbReference type="PANTHER" id="PTHR46344">
    <property type="entry name" value="OS02G0202900 PROTEIN"/>
    <property type="match status" value="1"/>
</dbReference>
<evidence type="ECO:0000313" key="5">
    <source>
        <dbReference type="Proteomes" id="UP000003094"/>
    </source>
</evidence>
<reference evidence="4 5" key="1">
    <citation type="journal article" date="2010" name="BMC Genomics">
        <title>Genome sequence of the pattern forming Paenibacillus vortex bacterium reveals potential for thriving in complex environments.</title>
        <authorList>
            <person name="Sirota-Madi A."/>
            <person name="Olender T."/>
            <person name="Helman Y."/>
            <person name="Ingham C."/>
            <person name="Brainis I."/>
            <person name="Roth D."/>
            <person name="Hagi E."/>
            <person name="Brodsky L."/>
            <person name="Leshkowitz D."/>
            <person name="Galatenko V."/>
            <person name="Nikolaev V."/>
            <person name="Mugasimangalam R.C."/>
            <person name="Bransburg-Zabary S."/>
            <person name="Gutnick D.L."/>
            <person name="Lancet D."/>
            <person name="Ben-Jacob E."/>
        </authorList>
    </citation>
    <scope>NUCLEOTIDE SEQUENCE [LARGE SCALE GENOMIC DNA]</scope>
    <source>
        <strain evidence="4 5">V453</strain>
    </source>
</reference>
<organism evidence="4 5">
    <name type="scientific">Paenibacillus vortex V453</name>
    <dbReference type="NCBI Taxonomy" id="715225"/>
    <lineage>
        <taxon>Bacteria</taxon>
        <taxon>Bacillati</taxon>
        <taxon>Bacillota</taxon>
        <taxon>Bacilli</taxon>
        <taxon>Bacillales</taxon>
        <taxon>Paenibacillaceae</taxon>
        <taxon>Paenibacillus</taxon>
    </lineage>
</organism>
<sequence>MKKRVVLPILLVMMLFLGTYSVGAADNQWIIKNDAPNPRVGAAVVSVNDKIYVIGGAKGTTSYADVEEYDPITNTWTTKTSMPTKRGATSAAVVNGKIYVIGGYTGNVQSVSGGSYSAVVEAYDPVTDTWETVQSMTTPRMWLSSAAYNGKIYTMGGVNSSSDRLSVVEEYDPATNTWTTKANMSIGYHAMSLVATDLGIYAFGGGGPATATTNTVKLYYPETDTWEVIANMPYPADGISSSIYNGKIYVVGGGKSGSEKAIANALEFDTITNSFKPIASLNTARTVHGTAVANGKLYAVGGTAVTPWYGGVAMVEEYSLADVPTDPETPPVDPEVPNPEPDGDSAILEIMLQNGVVKEFDLSMAEVVSFINWYELKAEGQGSITFAIDKHDNNKGPFKARKDYIIFDKIINFEVNEY</sequence>
<keyword evidence="2" id="KW-0677">Repeat</keyword>
<comment type="caution">
    <text evidence="4">The sequence shown here is derived from an EMBL/GenBank/DDBJ whole genome shotgun (WGS) entry which is preliminary data.</text>
</comment>
<dbReference type="Gene3D" id="2.120.10.80">
    <property type="entry name" value="Kelch-type beta propeller"/>
    <property type="match status" value="2"/>
</dbReference>
<dbReference type="InterPro" id="IPR006652">
    <property type="entry name" value="Kelch_1"/>
</dbReference>
<evidence type="ECO:0000256" key="3">
    <source>
        <dbReference type="SAM" id="SignalP"/>
    </source>
</evidence>
<dbReference type="Pfam" id="PF24681">
    <property type="entry name" value="Kelch_KLHDC2_KLHL20_DRC7"/>
    <property type="match status" value="1"/>
</dbReference>
<gene>
    <name evidence="4" type="ORF">PVOR_23079</name>
</gene>